<reference evidence="2 3" key="1">
    <citation type="submission" date="2019-04" db="EMBL/GenBank/DDBJ databases">
        <title>Taxonomy of novel Haliea sp. from mangrove soil of West Coast of India.</title>
        <authorList>
            <person name="Verma A."/>
            <person name="Kumar P."/>
            <person name="Krishnamurthi S."/>
        </authorList>
    </citation>
    <scope>NUCLEOTIDE SEQUENCE [LARGE SCALE GENOMIC DNA]</scope>
    <source>
        <strain evidence="2 3">SAOS-164</strain>
    </source>
</reference>
<evidence type="ECO:0000313" key="3">
    <source>
        <dbReference type="Proteomes" id="UP000298050"/>
    </source>
</evidence>
<evidence type="ECO:0000259" key="1">
    <source>
        <dbReference type="SMART" id="SM00953"/>
    </source>
</evidence>
<dbReference type="OrthoDB" id="9799238at2"/>
<comment type="caution">
    <text evidence="2">The sequence shown here is derived from an EMBL/GenBank/DDBJ whole genome shotgun (WGS) entry which is preliminary data.</text>
</comment>
<dbReference type="SMART" id="SM00953">
    <property type="entry name" value="RES"/>
    <property type="match status" value="1"/>
</dbReference>
<name>A0A4Z0M1H6_9GAMM</name>
<proteinExistence type="predicted"/>
<dbReference type="InterPro" id="IPR014914">
    <property type="entry name" value="RES_dom"/>
</dbReference>
<gene>
    <name evidence="2" type="ORF">E4634_09855</name>
</gene>
<protein>
    <submittedName>
        <fullName evidence="2">RES domain-containing protein</fullName>
    </submittedName>
</protein>
<dbReference type="Proteomes" id="UP000298050">
    <property type="component" value="Unassembled WGS sequence"/>
</dbReference>
<keyword evidence="3" id="KW-1185">Reference proteome</keyword>
<feature type="domain" description="RES" evidence="1">
    <location>
        <begin position="66"/>
        <end position="199"/>
    </location>
</feature>
<dbReference type="EMBL" id="SRLE01000007">
    <property type="protein sequence ID" value="TGD73330.1"/>
    <property type="molecule type" value="Genomic_DNA"/>
</dbReference>
<dbReference type="Pfam" id="PF08808">
    <property type="entry name" value="RES"/>
    <property type="match status" value="1"/>
</dbReference>
<sequence>MIPDTLLATRQSRGQVWRIVESQEQAATRRITRSAAEQSRLEELLDAHKPAYLPGSEQLHWLLRTPFRYPPLRHGSRFGTRVEPGILYASRERETAMTESAVYLWLFRAGPLDTGPLARIADARTAIHFGLRHRAICDLTREPGSGHRKRLSDPADYSFSQALGARLRETGAGGIWFHSARAPHGVNAAILSPAAIPPGMEPRQEHWQLHLDARACWWGRAGGESFEIPFASVAGRDGRIPHPCL</sequence>
<evidence type="ECO:0000313" key="2">
    <source>
        <dbReference type="EMBL" id="TGD73330.1"/>
    </source>
</evidence>
<organism evidence="2 3">
    <name type="scientific">Mangrovimicrobium sediminis</name>
    <dbReference type="NCBI Taxonomy" id="2562682"/>
    <lineage>
        <taxon>Bacteria</taxon>
        <taxon>Pseudomonadati</taxon>
        <taxon>Pseudomonadota</taxon>
        <taxon>Gammaproteobacteria</taxon>
        <taxon>Cellvibrionales</taxon>
        <taxon>Halieaceae</taxon>
        <taxon>Mangrovimicrobium</taxon>
    </lineage>
</organism>
<accession>A0A4Z0M1H6</accession>
<dbReference type="AlphaFoldDB" id="A0A4Z0M1H6"/>
<dbReference type="RefSeq" id="WP_135443395.1">
    <property type="nucleotide sequence ID" value="NZ_SRLE01000007.1"/>
</dbReference>